<sequence length="372" mass="39289">MPDSDVVTTHLDFTLALHGVVAAHGGNSCFSPYSVASALALVTRAARGETAAEPARLLAGSSGRVAELTRILHKAAVLDAARSGEDTPTLAVSNTLWVWRQLAIKPGFTEALADWPSGTVETAPFVEDPEGARMAINAEVADTTRGLIPELLPPGTIGDDTVAGLVNALYLKVGWIFPFRESDTADGDFHTPSGAVTVPMMRQTERLTHAAFGGWQLVDLPAVGGVAVSVLLPDGPLADAEPGLDAATVTGLLAARRETMVRLRMPRVSLDIRCALKETLRSLGVRGMFEPGADFGELTDDDRLVVSDMLHQAVLRVDESGVEGAAATAAMMRLVSAPAGEPVTVTLDRPFLLMVRHQDSGAVYFLARVVEP</sequence>
<protein>
    <submittedName>
        <fullName evidence="3">Serine protease inhibitor</fullName>
    </submittedName>
</protein>
<dbReference type="InterPro" id="IPR042178">
    <property type="entry name" value="Serpin_sf_1"/>
</dbReference>
<dbReference type="AlphaFoldDB" id="I0UYA1"/>
<evidence type="ECO:0000259" key="2">
    <source>
        <dbReference type="SMART" id="SM00093"/>
    </source>
</evidence>
<dbReference type="MEROPS" id="I04.037"/>
<dbReference type="CDD" id="cd19590">
    <property type="entry name" value="serpin_thermopin-like"/>
    <property type="match status" value="1"/>
</dbReference>
<dbReference type="GO" id="GO:0004867">
    <property type="term" value="F:serine-type endopeptidase inhibitor activity"/>
    <property type="evidence" value="ECO:0007669"/>
    <property type="project" value="InterPro"/>
</dbReference>
<dbReference type="PANTHER" id="PTHR11461">
    <property type="entry name" value="SERINE PROTEASE INHIBITOR, SERPIN"/>
    <property type="match status" value="1"/>
</dbReference>
<dbReference type="RefSeq" id="WP_006236959.1">
    <property type="nucleotide sequence ID" value="NZ_JH636049.1"/>
</dbReference>
<dbReference type="Gene3D" id="3.30.497.10">
    <property type="entry name" value="Antithrombin, subunit I, domain 2"/>
    <property type="match status" value="1"/>
</dbReference>
<feature type="domain" description="Serpin" evidence="2">
    <location>
        <begin position="15"/>
        <end position="372"/>
    </location>
</feature>
<dbReference type="SUPFAM" id="SSF56574">
    <property type="entry name" value="Serpins"/>
    <property type="match status" value="1"/>
</dbReference>
<dbReference type="EMBL" id="JH636049">
    <property type="protein sequence ID" value="EID52854.1"/>
    <property type="molecule type" value="Genomic_DNA"/>
</dbReference>
<dbReference type="PANTHER" id="PTHR11461:SF211">
    <property type="entry name" value="GH10112P-RELATED"/>
    <property type="match status" value="1"/>
</dbReference>
<evidence type="ECO:0000313" key="4">
    <source>
        <dbReference type="Proteomes" id="UP000004691"/>
    </source>
</evidence>
<dbReference type="InterPro" id="IPR000215">
    <property type="entry name" value="Serpin_fam"/>
</dbReference>
<dbReference type="OrthoDB" id="9764871at2"/>
<dbReference type="Proteomes" id="UP000004691">
    <property type="component" value="Unassembled WGS sequence"/>
</dbReference>
<dbReference type="STRING" id="882086.SacxiDRAFT_0582"/>
<dbReference type="InterPro" id="IPR023795">
    <property type="entry name" value="Serpin_CS"/>
</dbReference>
<evidence type="ECO:0000313" key="3">
    <source>
        <dbReference type="EMBL" id="EID52854.1"/>
    </source>
</evidence>
<dbReference type="InterPro" id="IPR042185">
    <property type="entry name" value="Serpin_sf_2"/>
</dbReference>
<proteinExistence type="inferred from homology"/>
<accession>I0UYA1</accession>
<dbReference type="SMART" id="SM00093">
    <property type="entry name" value="SERPIN"/>
    <property type="match status" value="1"/>
</dbReference>
<organism evidence="3 4">
    <name type="scientific">Saccharomonospora xinjiangensis XJ-54</name>
    <dbReference type="NCBI Taxonomy" id="882086"/>
    <lineage>
        <taxon>Bacteria</taxon>
        <taxon>Bacillati</taxon>
        <taxon>Actinomycetota</taxon>
        <taxon>Actinomycetes</taxon>
        <taxon>Pseudonocardiales</taxon>
        <taxon>Pseudonocardiaceae</taxon>
        <taxon>Saccharomonospora</taxon>
    </lineage>
</organism>
<dbReference type="Pfam" id="PF00079">
    <property type="entry name" value="Serpin"/>
    <property type="match status" value="1"/>
</dbReference>
<dbReference type="Gene3D" id="2.30.39.10">
    <property type="entry name" value="Alpha-1-antitrypsin, domain 1"/>
    <property type="match status" value="1"/>
</dbReference>
<dbReference type="InterPro" id="IPR036186">
    <property type="entry name" value="Serpin_sf"/>
</dbReference>
<comment type="similarity">
    <text evidence="1">Belongs to the serpin family.</text>
</comment>
<evidence type="ECO:0000256" key="1">
    <source>
        <dbReference type="RuleBase" id="RU000411"/>
    </source>
</evidence>
<keyword evidence="4" id="KW-1185">Reference proteome</keyword>
<dbReference type="InterPro" id="IPR023796">
    <property type="entry name" value="Serpin_dom"/>
</dbReference>
<dbReference type="eggNOG" id="COG4826">
    <property type="taxonomic scope" value="Bacteria"/>
</dbReference>
<dbReference type="HOGENOM" id="CLU_023330_0_3_11"/>
<reference evidence="3 4" key="1">
    <citation type="submission" date="2012-01" db="EMBL/GenBank/DDBJ databases">
        <title>Improved High-Quality Draft sequence of Saccharomonospora xinjiangensis XJ-54.</title>
        <authorList>
            <consortium name="US DOE Joint Genome Institute"/>
            <person name="Lucas S."/>
            <person name="Han J."/>
            <person name="Lapidus A."/>
            <person name="Cheng J.-F."/>
            <person name="Goodwin L."/>
            <person name="Pitluck S."/>
            <person name="Peters L."/>
            <person name="Mikhailova N."/>
            <person name="Teshima H."/>
            <person name="Detter J.C."/>
            <person name="Han C."/>
            <person name="Tapia R."/>
            <person name="Land M."/>
            <person name="Hauser L."/>
            <person name="Kyrpides N."/>
            <person name="Ivanova N."/>
            <person name="Pagani I."/>
            <person name="Brambilla E.-M."/>
            <person name="Klenk H.-P."/>
            <person name="Woyke T."/>
        </authorList>
    </citation>
    <scope>NUCLEOTIDE SEQUENCE [LARGE SCALE GENOMIC DNA]</scope>
    <source>
        <strain evidence="3 4">XJ-54</strain>
    </source>
</reference>
<dbReference type="PROSITE" id="PS00284">
    <property type="entry name" value="SERPIN"/>
    <property type="match status" value="1"/>
</dbReference>
<dbReference type="GO" id="GO:0005615">
    <property type="term" value="C:extracellular space"/>
    <property type="evidence" value="ECO:0007669"/>
    <property type="project" value="InterPro"/>
</dbReference>
<name>I0UYA1_9PSEU</name>
<gene>
    <name evidence="3" type="ORF">SacxiDRAFT_0582</name>
</gene>